<keyword evidence="8" id="KW-0511">Multifunctional enzyme</keyword>
<dbReference type="PANTHER" id="PTHR22993">
    <property type="entry name" value="FORMAMIDOPYRIMIDINE-DNA GLYCOSYLASE"/>
    <property type="match status" value="1"/>
</dbReference>
<keyword evidence="7" id="KW-0456">Lyase</keyword>
<proteinExistence type="inferred from homology"/>
<keyword evidence="4" id="KW-0378">Hydrolase</keyword>
<dbReference type="Pfam" id="PF06831">
    <property type="entry name" value="H2TH"/>
    <property type="match status" value="1"/>
</dbReference>
<dbReference type="FunFam" id="1.10.8.50:FF:000009">
    <property type="entry name" value="Formamidopyrimidine-DNA glycosylase"/>
    <property type="match status" value="1"/>
</dbReference>
<evidence type="ECO:0000256" key="10">
    <source>
        <dbReference type="SAM" id="MobiDB-lite"/>
    </source>
</evidence>
<dbReference type="InterPro" id="IPR049332">
    <property type="entry name" value="Fpg-like_C"/>
</dbReference>
<dbReference type="CDD" id="cd08972">
    <property type="entry name" value="PF_Nei_N"/>
    <property type="match status" value="1"/>
</dbReference>
<dbReference type="GO" id="GO:0003906">
    <property type="term" value="F:DNA-(apurinic or apyrimidinic site) endonuclease activity"/>
    <property type="evidence" value="ECO:0007669"/>
    <property type="project" value="InterPro"/>
</dbReference>
<dbReference type="PROSITE" id="PS51068">
    <property type="entry name" value="FPG_CAT"/>
    <property type="match status" value="1"/>
</dbReference>
<name>A0A8T2T593_CERRI</name>
<evidence type="ECO:0000256" key="5">
    <source>
        <dbReference type="ARBA" id="ARBA00023125"/>
    </source>
</evidence>
<dbReference type="InterPro" id="IPR035937">
    <property type="entry name" value="FPG_N"/>
</dbReference>
<dbReference type="OrthoDB" id="444592at2759"/>
<dbReference type="EMBL" id="CM035421">
    <property type="protein sequence ID" value="KAH7388259.1"/>
    <property type="molecule type" value="Genomic_DNA"/>
</dbReference>
<keyword evidence="6" id="KW-0234">DNA repair</keyword>
<dbReference type="PANTHER" id="PTHR22993:SF9">
    <property type="entry name" value="FORMAMIDOPYRIMIDINE-DNA GLYCOSYLASE"/>
    <property type="match status" value="1"/>
</dbReference>
<evidence type="ECO:0000259" key="11">
    <source>
        <dbReference type="PROSITE" id="PS51068"/>
    </source>
</evidence>
<dbReference type="GO" id="GO:0008534">
    <property type="term" value="F:oxidized purine nucleobase lesion DNA N-glycosylase activity"/>
    <property type="evidence" value="ECO:0007669"/>
    <property type="project" value="UniProtKB-EC"/>
</dbReference>
<dbReference type="Pfam" id="PF01149">
    <property type="entry name" value="Fapy_DNA_glyco"/>
    <property type="match status" value="1"/>
</dbReference>
<evidence type="ECO:0000256" key="9">
    <source>
        <dbReference type="ARBA" id="ARBA00023295"/>
    </source>
</evidence>
<dbReference type="FunFam" id="3.20.190.10:FF:000004">
    <property type="entry name" value="Putative Formamidopyrimidine-DNA glycosylase"/>
    <property type="match status" value="1"/>
</dbReference>
<keyword evidence="13" id="KW-1185">Reference proteome</keyword>
<evidence type="ECO:0000256" key="3">
    <source>
        <dbReference type="ARBA" id="ARBA00022763"/>
    </source>
</evidence>
<feature type="compositionally biased region" description="Acidic residues" evidence="10">
    <location>
        <begin position="292"/>
        <end position="301"/>
    </location>
</feature>
<gene>
    <name evidence="12" type="ORF">KP509_16G066600</name>
</gene>
<comment type="caution">
    <text evidence="12">The sequence shown here is derived from an EMBL/GenBank/DDBJ whole genome shotgun (WGS) entry which is preliminary data.</text>
</comment>
<evidence type="ECO:0000313" key="12">
    <source>
        <dbReference type="EMBL" id="KAH7388259.1"/>
    </source>
</evidence>
<dbReference type="InterPro" id="IPR012319">
    <property type="entry name" value="FPG_cat"/>
</dbReference>
<feature type="region of interest" description="Disordered" evidence="10">
    <location>
        <begin position="276"/>
        <end position="418"/>
    </location>
</feature>
<dbReference type="SUPFAM" id="SSF46946">
    <property type="entry name" value="S13-like H2TH domain"/>
    <property type="match status" value="1"/>
</dbReference>
<dbReference type="InterPro" id="IPR015886">
    <property type="entry name" value="H2TH_FPG"/>
</dbReference>
<reference evidence="12" key="1">
    <citation type="submission" date="2021-08" db="EMBL/GenBank/DDBJ databases">
        <title>WGS assembly of Ceratopteris richardii.</title>
        <authorList>
            <person name="Marchant D.B."/>
            <person name="Chen G."/>
            <person name="Jenkins J."/>
            <person name="Shu S."/>
            <person name="Leebens-Mack J."/>
            <person name="Grimwood J."/>
            <person name="Schmutz J."/>
            <person name="Soltis P."/>
            <person name="Soltis D."/>
            <person name="Chen Z.-H."/>
        </authorList>
    </citation>
    <scope>NUCLEOTIDE SEQUENCE</scope>
    <source>
        <strain evidence="12">Whitten #5841</strain>
        <tissue evidence="12">Leaf</tissue>
    </source>
</reference>
<dbReference type="GO" id="GO:0006284">
    <property type="term" value="P:base-excision repair"/>
    <property type="evidence" value="ECO:0007669"/>
    <property type="project" value="InterPro"/>
</dbReference>
<protein>
    <recommendedName>
        <fullName evidence="11">Formamidopyrimidine-DNA glycosylase catalytic domain-containing protein</fullName>
    </recommendedName>
</protein>
<sequence>MPELPEVEAARKAVHENCNGRRVVEANVADDSIVIDGVAPSVLESSLVGRTILGAHRKGKNMWLELDARPWPSFQFGMTGAFNIKGKEITKYRRSAVNDDEEWPSKFSKVFFKLDDGLEISFTDKRRLARVRLLNDPTSVPPISELGPDAYLELPLEPTFASNVLKKKGPIKALLMDQSFLAGIGNWVADEVLYQARIHPEQVACTLSEAECSRIHKSIQEVLNLSVDVNADSEMFPKNWIFHYRWNKKPGEVEGHKITFITVGGRTSAVVPALQKCTSQSSKNSRKKIDDAAETQDEAENDTTKMKKKGGKKEEINNASDPADDDGPQRRKSGRKAKTATKDVLTEKPKKGPQRKTSALKQSEEEENKNKSVIKKAKRSREAVKAQEQDSLGAANLKRQGRVPAKERSGEEVQASAVANTGKRKIVGPGSPISCMSKNSSRIQPLQIPRTMLVLGTTITPSHERYWLQRKDSWRFQHIIGSMRVNAVARCVVSQKLRWVTCFSRVFSQGLMSTPALLYRIALCLP</sequence>
<organism evidence="12 13">
    <name type="scientific">Ceratopteris richardii</name>
    <name type="common">Triangle waterfern</name>
    <dbReference type="NCBI Taxonomy" id="49495"/>
    <lineage>
        <taxon>Eukaryota</taxon>
        <taxon>Viridiplantae</taxon>
        <taxon>Streptophyta</taxon>
        <taxon>Embryophyta</taxon>
        <taxon>Tracheophyta</taxon>
        <taxon>Polypodiopsida</taxon>
        <taxon>Polypodiidae</taxon>
        <taxon>Polypodiales</taxon>
        <taxon>Pteridineae</taxon>
        <taxon>Pteridaceae</taxon>
        <taxon>Parkerioideae</taxon>
        <taxon>Ceratopteris</taxon>
    </lineage>
</organism>
<dbReference type="Proteomes" id="UP000825935">
    <property type="component" value="Chromosome 16"/>
</dbReference>
<dbReference type="InterPro" id="IPR010979">
    <property type="entry name" value="Ribosomal_uS13-like_H2TH"/>
</dbReference>
<dbReference type="GO" id="GO:0003684">
    <property type="term" value="F:damaged DNA binding"/>
    <property type="evidence" value="ECO:0007669"/>
    <property type="project" value="InterPro"/>
</dbReference>
<dbReference type="GO" id="GO:0016829">
    <property type="term" value="F:lyase activity"/>
    <property type="evidence" value="ECO:0007669"/>
    <property type="project" value="UniProtKB-KW"/>
</dbReference>
<dbReference type="SUPFAM" id="SSF81624">
    <property type="entry name" value="N-terminal domain of MutM-like DNA repair proteins"/>
    <property type="match status" value="1"/>
</dbReference>
<dbReference type="Gene3D" id="3.20.190.10">
    <property type="entry name" value="MutM-like, N-terminal"/>
    <property type="match status" value="1"/>
</dbReference>
<evidence type="ECO:0000256" key="7">
    <source>
        <dbReference type="ARBA" id="ARBA00023239"/>
    </source>
</evidence>
<dbReference type="SMART" id="SM00898">
    <property type="entry name" value="Fapy_DNA_glyco"/>
    <property type="match status" value="1"/>
</dbReference>
<dbReference type="Gene3D" id="1.10.8.50">
    <property type="match status" value="1"/>
</dbReference>
<evidence type="ECO:0000256" key="2">
    <source>
        <dbReference type="ARBA" id="ARBA00009409"/>
    </source>
</evidence>
<feature type="domain" description="Formamidopyrimidine-DNA glycosylase catalytic" evidence="11">
    <location>
        <begin position="2"/>
        <end position="129"/>
    </location>
</feature>
<dbReference type="Pfam" id="PF21218">
    <property type="entry name" value="Fpg-like_C"/>
    <property type="match status" value="1"/>
</dbReference>
<feature type="compositionally biased region" description="Basic residues" evidence="10">
    <location>
        <begin position="330"/>
        <end position="339"/>
    </location>
</feature>
<evidence type="ECO:0000256" key="6">
    <source>
        <dbReference type="ARBA" id="ARBA00023204"/>
    </source>
</evidence>
<dbReference type="SMART" id="SM01232">
    <property type="entry name" value="H2TH"/>
    <property type="match status" value="1"/>
</dbReference>
<comment type="catalytic activity">
    <reaction evidence="1">
        <text>Hydrolysis of DNA containing ring-opened 7-methylguanine residues, releasing 2,6-diamino-4-hydroxy-5-(N-methyl)formamidopyrimidine.</text>
        <dbReference type="EC" id="3.2.2.23"/>
    </reaction>
</comment>
<evidence type="ECO:0000256" key="1">
    <source>
        <dbReference type="ARBA" id="ARBA00001668"/>
    </source>
</evidence>
<comment type="similarity">
    <text evidence="2">Belongs to the FPG family.</text>
</comment>
<keyword evidence="3" id="KW-0227">DNA damage</keyword>
<evidence type="ECO:0000313" key="13">
    <source>
        <dbReference type="Proteomes" id="UP000825935"/>
    </source>
</evidence>
<dbReference type="GO" id="GO:0005634">
    <property type="term" value="C:nucleus"/>
    <property type="evidence" value="ECO:0007669"/>
    <property type="project" value="TreeGrafter"/>
</dbReference>
<keyword evidence="9" id="KW-0326">Glycosidase</keyword>
<accession>A0A8T2T593</accession>
<evidence type="ECO:0000256" key="4">
    <source>
        <dbReference type="ARBA" id="ARBA00022801"/>
    </source>
</evidence>
<keyword evidence="5" id="KW-0238">DNA-binding</keyword>
<feature type="compositionally biased region" description="Basic and acidic residues" evidence="10">
    <location>
        <begin position="340"/>
        <end position="350"/>
    </location>
</feature>
<evidence type="ECO:0000256" key="8">
    <source>
        <dbReference type="ARBA" id="ARBA00023268"/>
    </source>
</evidence>
<dbReference type="AlphaFoldDB" id="A0A8T2T593"/>
<dbReference type="GO" id="GO:0008270">
    <property type="term" value="F:zinc ion binding"/>
    <property type="evidence" value="ECO:0007669"/>
    <property type="project" value="InterPro"/>
</dbReference>